<protein>
    <submittedName>
        <fullName evidence="2">Alpha/beta hydrolase</fullName>
    </submittedName>
</protein>
<evidence type="ECO:0000259" key="1">
    <source>
        <dbReference type="Pfam" id="PF12697"/>
    </source>
</evidence>
<dbReference type="Gene3D" id="3.40.50.1820">
    <property type="entry name" value="alpha/beta hydrolase"/>
    <property type="match status" value="1"/>
</dbReference>
<keyword evidence="2" id="KW-0378">Hydrolase</keyword>
<dbReference type="PANTHER" id="PTHR43689">
    <property type="entry name" value="HYDROLASE"/>
    <property type="match status" value="1"/>
</dbReference>
<accession>A0ABM8GKM4</accession>
<sequence length="257" mass="27195">MTQTHRVITPSFEIDLAFDDSGDGPAALVLHGGGGPFTVAGLGAHLAESRRVILPTLPGWNSAPRPEALTRVDDLADSYLALLADLGLSDVLVLGSSLGGWIASAMAVRDTAGLVGRVVVIDGAGVKVEGQRFVDFFSLTPRQIAEHSWHDADRFYVDPATFSPEQAAVQRANMQTMGLLAGDPYMHDPSLLAKLGAVTVPALVLWGESDRVFTPEYGRAYAAAFGDGRFELVAEAGHLPQLEQPAATFAAVDAFAR</sequence>
<feature type="domain" description="AB hydrolase-1" evidence="1">
    <location>
        <begin position="28"/>
        <end position="251"/>
    </location>
</feature>
<dbReference type="PRINTS" id="PR00111">
    <property type="entry name" value="ABHYDROLASE"/>
</dbReference>
<reference evidence="3" key="1">
    <citation type="journal article" date="2019" name="Int. J. Syst. Evol. Microbiol.">
        <title>The Global Catalogue of Microorganisms (GCM) 10K type strain sequencing project: providing services to taxonomists for standard genome sequencing and annotation.</title>
        <authorList>
            <consortium name="The Broad Institute Genomics Platform"/>
            <consortium name="The Broad Institute Genome Sequencing Center for Infectious Disease"/>
            <person name="Wu L."/>
            <person name="Ma J."/>
        </authorList>
    </citation>
    <scope>NUCLEOTIDE SEQUENCE [LARGE SCALE GENOMIC DNA]</scope>
    <source>
        <strain evidence="3">NBRC 108728</strain>
    </source>
</reference>
<evidence type="ECO:0000313" key="2">
    <source>
        <dbReference type="EMBL" id="BDZ48950.1"/>
    </source>
</evidence>
<organism evidence="2 3">
    <name type="scientific">Frondihabitans sucicola</name>
    <dbReference type="NCBI Taxonomy" id="1268041"/>
    <lineage>
        <taxon>Bacteria</taxon>
        <taxon>Bacillati</taxon>
        <taxon>Actinomycetota</taxon>
        <taxon>Actinomycetes</taxon>
        <taxon>Micrococcales</taxon>
        <taxon>Microbacteriaceae</taxon>
        <taxon>Frondihabitans</taxon>
    </lineage>
</organism>
<dbReference type="Proteomes" id="UP001321486">
    <property type="component" value="Chromosome"/>
</dbReference>
<evidence type="ECO:0000313" key="3">
    <source>
        <dbReference type="Proteomes" id="UP001321486"/>
    </source>
</evidence>
<dbReference type="RefSeq" id="WP_286345840.1">
    <property type="nucleotide sequence ID" value="NZ_AP027732.1"/>
</dbReference>
<name>A0ABM8GKM4_9MICO</name>
<dbReference type="SUPFAM" id="SSF53474">
    <property type="entry name" value="alpha/beta-Hydrolases"/>
    <property type="match status" value="1"/>
</dbReference>
<keyword evidence="3" id="KW-1185">Reference proteome</keyword>
<dbReference type="InterPro" id="IPR029058">
    <property type="entry name" value="AB_hydrolase_fold"/>
</dbReference>
<dbReference type="Pfam" id="PF12697">
    <property type="entry name" value="Abhydrolase_6"/>
    <property type="match status" value="1"/>
</dbReference>
<dbReference type="EMBL" id="AP027732">
    <property type="protein sequence ID" value="BDZ48950.1"/>
    <property type="molecule type" value="Genomic_DNA"/>
</dbReference>
<dbReference type="PANTHER" id="PTHR43689:SF8">
    <property type="entry name" value="ALPHA_BETA-HYDROLASES SUPERFAMILY PROTEIN"/>
    <property type="match status" value="1"/>
</dbReference>
<dbReference type="GO" id="GO:0016787">
    <property type="term" value="F:hydrolase activity"/>
    <property type="evidence" value="ECO:0007669"/>
    <property type="project" value="UniProtKB-KW"/>
</dbReference>
<gene>
    <name evidence="2" type="ORF">GCM10025867_11910</name>
</gene>
<dbReference type="InterPro" id="IPR000073">
    <property type="entry name" value="AB_hydrolase_1"/>
</dbReference>
<proteinExistence type="predicted"/>